<dbReference type="EMBL" id="CAJNNV010000371">
    <property type="protein sequence ID" value="CAE8582372.1"/>
    <property type="molecule type" value="Genomic_DNA"/>
</dbReference>
<organism evidence="1 2">
    <name type="scientific">Polarella glacialis</name>
    <name type="common">Dinoflagellate</name>
    <dbReference type="NCBI Taxonomy" id="89957"/>
    <lineage>
        <taxon>Eukaryota</taxon>
        <taxon>Sar</taxon>
        <taxon>Alveolata</taxon>
        <taxon>Dinophyceae</taxon>
        <taxon>Suessiales</taxon>
        <taxon>Suessiaceae</taxon>
        <taxon>Polarella</taxon>
    </lineage>
</organism>
<accession>A0A813D9V2</accession>
<sequence>MQLPKTFDRKVLPRLGVPKGNFYCCLWLSPLSRVRGCLLFVPRVFYNFLNAAVVKARSNCVCRHRPSVNAAYSSPGRLAQAPLRNLSKLLLLLLLLLLLFSRFKRAASSISIMMQSIMCL</sequence>
<name>A0A813D9V2_POLGL</name>
<protein>
    <submittedName>
        <fullName evidence="1">Uncharacterized protein</fullName>
    </submittedName>
</protein>
<evidence type="ECO:0000313" key="1">
    <source>
        <dbReference type="EMBL" id="CAE8582372.1"/>
    </source>
</evidence>
<comment type="caution">
    <text evidence="1">The sequence shown here is derived from an EMBL/GenBank/DDBJ whole genome shotgun (WGS) entry which is preliminary data.</text>
</comment>
<proteinExistence type="predicted"/>
<keyword evidence="2" id="KW-1185">Reference proteome</keyword>
<dbReference type="AlphaFoldDB" id="A0A813D9V2"/>
<reference evidence="1" key="1">
    <citation type="submission" date="2021-02" db="EMBL/GenBank/DDBJ databases">
        <authorList>
            <person name="Dougan E. K."/>
            <person name="Rhodes N."/>
            <person name="Thang M."/>
            <person name="Chan C."/>
        </authorList>
    </citation>
    <scope>NUCLEOTIDE SEQUENCE</scope>
</reference>
<dbReference type="Proteomes" id="UP000654075">
    <property type="component" value="Unassembled WGS sequence"/>
</dbReference>
<evidence type="ECO:0000313" key="2">
    <source>
        <dbReference type="Proteomes" id="UP000654075"/>
    </source>
</evidence>
<gene>
    <name evidence="1" type="ORF">PGLA1383_LOCUS1372</name>
</gene>